<dbReference type="PANTHER" id="PTHR46564">
    <property type="entry name" value="TRANSPOSASE"/>
    <property type="match status" value="1"/>
</dbReference>
<keyword evidence="2" id="KW-0378">Hydrolase</keyword>
<protein>
    <submittedName>
        <fullName evidence="2">DDE superfamily endonuclease</fullName>
    </submittedName>
</protein>
<dbReference type="GO" id="GO:0003676">
    <property type="term" value="F:nucleic acid binding"/>
    <property type="evidence" value="ECO:0007669"/>
    <property type="project" value="InterPro"/>
</dbReference>
<dbReference type="RefSeq" id="WP_244505870.1">
    <property type="nucleotide sequence ID" value="NZ_FNNH01000065.1"/>
</dbReference>
<keyword evidence="2" id="KW-0255">Endonuclease</keyword>
<evidence type="ECO:0000313" key="3">
    <source>
        <dbReference type="Proteomes" id="UP000183454"/>
    </source>
</evidence>
<dbReference type="Proteomes" id="UP000183454">
    <property type="component" value="Unassembled WGS sequence"/>
</dbReference>
<dbReference type="EMBL" id="FNNH01000065">
    <property type="protein sequence ID" value="SDX12052.1"/>
    <property type="molecule type" value="Genomic_DNA"/>
</dbReference>
<organism evidence="2 3">
    <name type="scientific">Nitrosomonas communis</name>
    <dbReference type="NCBI Taxonomy" id="44574"/>
    <lineage>
        <taxon>Bacteria</taxon>
        <taxon>Pseudomonadati</taxon>
        <taxon>Pseudomonadota</taxon>
        <taxon>Betaproteobacteria</taxon>
        <taxon>Nitrosomonadales</taxon>
        <taxon>Nitrosomonadaceae</taxon>
        <taxon>Nitrosomonas</taxon>
    </lineage>
</organism>
<dbReference type="Pfam" id="PF13358">
    <property type="entry name" value="DDE_3"/>
    <property type="match status" value="1"/>
</dbReference>
<reference evidence="2 3" key="1">
    <citation type="submission" date="2016-10" db="EMBL/GenBank/DDBJ databases">
        <authorList>
            <person name="de Groot N.N."/>
        </authorList>
    </citation>
    <scope>NUCLEOTIDE SEQUENCE [LARGE SCALE GENOMIC DNA]</scope>
    <source>
        <strain evidence="2 3">Nm110</strain>
    </source>
</reference>
<dbReference type="Gene3D" id="3.30.420.10">
    <property type="entry name" value="Ribonuclease H-like superfamily/Ribonuclease H"/>
    <property type="match status" value="1"/>
</dbReference>
<feature type="domain" description="Tc1-like transposase DDE" evidence="1">
    <location>
        <begin position="40"/>
        <end position="100"/>
    </location>
</feature>
<dbReference type="PANTHER" id="PTHR46564:SF1">
    <property type="entry name" value="TRANSPOSASE"/>
    <property type="match status" value="1"/>
</dbReference>
<dbReference type="GO" id="GO:0004519">
    <property type="term" value="F:endonuclease activity"/>
    <property type="evidence" value="ECO:0007669"/>
    <property type="project" value="UniProtKB-KW"/>
</dbReference>
<name>A0A1H2Z3P6_9PROT</name>
<gene>
    <name evidence="2" type="ORF">SAMN05421882_10652</name>
</gene>
<evidence type="ECO:0000259" key="1">
    <source>
        <dbReference type="Pfam" id="PF13358"/>
    </source>
</evidence>
<dbReference type="InterPro" id="IPR038717">
    <property type="entry name" value="Tc1-like_DDE_dom"/>
</dbReference>
<dbReference type="InterPro" id="IPR036397">
    <property type="entry name" value="RNaseH_sf"/>
</dbReference>
<accession>A0A1H2Z3P6</accession>
<evidence type="ECO:0000313" key="2">
    <source>
        <dbReference type="EMBL" id="SDX12052.1"/>
    </source>
</evidence>
<keyword evidence="2" id="KW-0540">Nuclease</keyword>
<sequence>MPHTKSGCMAAIFTCSKSSVEGLAKSGRPCMFHGWAVQDLLPKLPSHAVVVMDNATFHKRQDTQEAIQNAGHTLEYLSAYSPDLNPIEHKCAQAKALRRQQNQTVEMLFKSHIF</sequence>
<proteinExistence type="predicted"/>
<dbReference type="AlphaFoldDB" id="A0A1H2Z3P6"/>